<keyword evidence="8" id="KW-1185">Reference proteome</keyword>
<comment type="subcellular location">
    <subcellularLocation>
        <location evidence="1">Periplasm</location>
    </subcellularLocation>
</comment>
<accession>A0A073JBP7</accession>
<dbReference type="NCBIfam" id="NF037995">
    <property type="entry name" value="TRAP_S1"/>
    <property type="match status" value="1"/>
</dbReference>
<sequence>MKTAIKGILASASMLAMAGASYAQDLTFAGGWPPGSAPTRMLEDYAKAVEEYTNGDVTMRVFPLSLLSFAEVNAGVRDGIADAAANLTAYFPAEYPNLNMLSEFSELVELEEFAGELSSTAFAGAITEYVMLNCDDCQTEVAAQNQVYLGAASTTSYVLQCVVPLNSVADLKGKRIRAAGAYWARWAETVGAVPVSMSVNETLEGLNQGVVDCTASNTADFVNFSFIDVVKYLYVGLPGAQFNVPFTMNMDAWNSLSDDSKGQVMRANAKLMADVTWVYIEEARAGKERAPGLGIEYTDAAADLVQMNREFIAKDKDAIASIYKERFGLETGAAAAEALNTLLVKWTDLTKGVEGGEALAKLYYDEIFSKVDVASYGK</sequence>
<dbReference type="EMBL" id="JAMD01000007">
    <property type="protein sequence ID" value="KEJ95162.1"/>
    <property type="molecule type" value="Genomic_DNA"/>
</dbReference>
<evidence type="ECO:0000256" key="6">
    <source>
        <dbReference type="SAM" id="SignalP"/>
    </source>
</evidence>
<dbReference type="AlphaFoldDB" id="A0A073JBP7"/>
<dbReference type="GO" id="GO:0055085">
    <property type="term" value="P:transmembrane transport"/>
    <property type="evidence" value="ECO:0007669"/>
    <property type="project" value="InterPro"/>
</dbReference>
<dbReference type="GO" id="GO:0042597">
    <property type="term" value="C:periplasmic space"/>
    <property type="evidence" value="ECO:0007669"/>
    <property type="project" value="UniProtKB-SubCell"/>
</dbReference>
<evidence type="ECO:0000313" key="7">
    <source>
        <dbReference type="EMBL" id="KEJ95162.1"/>
    </source>
</evidence>
<evidence type="ECO:0000256" key="1">
    <source>
        <dbReference type="ARBA" id="ARBA00004418"/>
    </source>
</evidence>
<comment type="similarity">
    <text evidence="2">Belongs to the bacterial solute-binding protein 7 family.</text>
</comment>
<comment type="caution">
    <text evidence="7">The sequence shown here is derived from an EMBL/GenBank/DDBJ whole genome shotgun (WGS) entry which is preliminary data.</text>
</comment>
<organism evidence="7 8">
    <name type="scientific">Pseudosulfitobacter pseudonitzschiae</name>
    <dbReference type="NCBI Taxonomy" id="1402135"/>
    <lineage>
        <taxon>Bacteria</taxon>
        <taxon>Pseudomonadati</taxon>
        <taxon>Pseudomonadota</taxon>
        <taxon>Alphaproteobacteria</taxon>
        <taxon>Rhodobacterales</taxon>
        <taxon>Roseobacteraceae</taxon>
        <taxon>Pseudosulfitobacter</taxon>
    </lineage>
</organism>
<reference evidence="7 8" key="1">
    <citation type="submission" date="2014-01" db="EMBL/GenBank/DDBJ databases">
        <title>Sulfitobacter sp. H3 (MCCC 1A00686) Genome Sequencing.</title>
        <authorList>
            <person name="Lai Q."/>
            <person name="Hong Z."/>
        </authorList>
    </citation>
    <scope>NUCLEOTIDE SEQUENCE [LARGE SCALE GENOMIC DNA]</scope>
    <source>
        <strain evidence="7 8">H3</strain>
    </source>
</reference>
<dbReference type="Gene3D" id="3.40.190.170">
    <property type="entry name" value="Bacterial extracellular solute-binding protein, family 7"/>
    <property type="match status" value="1"/>
</dbReference>
<keyword evidence="4 6" id="KW-0732">Signal</keyword>
<dbReference type="OrthoDB" id="7239472at2"/>
<evidence type="ECO:0000256" key="4">
    <source>
        <dbReference type="ARBA" id="ARBA00022729"/>
    </source>
</evidence>
<feature type="signal peptide" evidence="6">
    <location>
        <begin position="1"/>
        <end position="23"/>
    </location>
</feature>
<dbReference type="PANTHER" id="PTHR33376">
    <property type="match status" value="1"/>
</dbReference>
<evidence type="ECO:0000256" key="3">
    <source>
        <dbReference type="ARBA" id="ARBA00022448"/>
    </source>
</evidence>
<gene>
    <name evidence="7" type="ORF">SUH3_21805</name>
</gene>
<dbReference type="InterPro" id="IPR038404">
    <property type="entry name" value="TRAP_DctP_sf"/>
</dbReference>
<dbReference type="InterPro" id="IPR018389">
    <property type="entry name" value="DctP_fam"/>
</dbReference>
<dbReference type="Proteomes" id="UP000027746">
    <property type="component" value="Unassembled WGS sequence"/>
</dbReference>
<name>A0A073JBP7_9RHOB</name>
<dbReference type="RefSeq" id="WP_037927128.1">
    <property type="nucleotide sequence ID" value="NZ_CP054606.1"/>
</dbReference>
<dbReference type="GeneID" id="68872579"/>
<proteinExistence type="inferred from homology"/>
<evidence type="ECO:0000313" key="8">
    <source>
        <dbReference type="Proteomes" id="UP000027746"/>
    </source>
</evidence>
<dbReference type="Pfam" id="PF03480">
    <property type="entry name" value="DctP"/>
    <property type="match status" value="1"/>
</dbReference>
<keyword evidence="5" id="KW-0574">Periplasm</keyword>
<dbReference type="CDD" id="cd13666">
    <property type="entry name" value="PBP2_TRAP_DctP_like_1"/>
    <property type="match status" value="1"/>
</dbReference>
<protein>
    <submittedName>
        <fullName evidence="7">C4-dicarboxylate ABC transporter substrate-binding protein</fullName>
    </submittedName>
</protein>
<feature type="chain" id="PRO_5001690401" evidence="6">
    <location>
        <begin position="24"/>
        <end position="378"/>
    </location>
</feature>
<evidence type="ECO:0000256" key="2">
    <source>
        <dbReference type="ARBA" id="ARBA00009023"/>
    </source>
</evidence>
<evidence type="ECO:0000256" key="5">
    <source>
        <dbReference type="ARBA" id="ARBA00022764"/>
    </source>
</evidence>
<dbReference type="PANTHER" id="PTHR33376:SF7">
    <property type="entry name" value="C4-DICARBOXYLATE-BINDING PROTEIN DCTB"/>
    <property type="match status" value="1"/>
</dbReference>
<keyword evidence="3" id="KW-0813">Transport</keyword>